<dbReference type="OrthoDB" id="1937736at2"/>
<proteinExistence type="predicted"/>
<accession>A0A5R9F9N6</accession>
<name>A0A5R9F9N6_9BACL</name>
<gene>
    <name evidence="2" type="ORF">FCL54_01160</name>
</gene>
<dbReference type="RefSeq" id="WP_138122312.1">
    <property type="nucleotide sequence ID" value="NZ_SWLG01000001.1"/>
</dbReference>
<protein>
    <recommendedName>
        <fullName evidence="4">DUF3887 domain-containing protein</fullName>
    </recommendedName>
</protein>
<feature type="chain" id="PRO_5038448849" description="DUF3887 domain-containing protein" evidence="1">
    <location>
        <begin position="23"/>
        <end position="160"/>
    </location>
</feature>
<keyword evidence="1" id="KW-0732">Signal</keyword>
<evidence type="ECO:0000313" key="3">
    <source>
        <dbReference type="Proteomes" id="UP000308230"/>
    </source>
</evidence>
<dbReference type="AlphaFoldDB" id="A0A5R9F9N6"/>
<keyword evidence="3" id="KW-1185">Reference proteome</keyword>
<evidence type="ECO:0008006" key="4">
    <source>
        <dbReference type="Google" id="ProtNLM"/>
    </source>
</evidence>
<feature type="signal peptide" evidence="1">
    <location>
        <begin position="1"/>
        <end position="22"/>
    </location>
</feature>
<sequence>MKKKISVILAGGLLAGSLGFTAQSITADGNTGTFQSPQNESQEKFKKKADESLESFRSEIINEISSTTGFALGNYEQLMRDDLHKNIDRYPGLMDMIAKIQNKQAVGDVIPYVFLHKNGKKGLVLEKKADGSNIAYQITVKDNKWEITSSRTVKGKKYNR</sequence>
<evidence type="ECO:0000313" key="2">
    <source>
        <dbReference type="EMBL" id="TLS38950.1"/>
    </source>
</evidence>
<comment type="caution">
    <text evidence="2">The sequence shown here is derived from an EMBL/GenBank/DDBJ whole genome shotgun (WGS) entry which is preliminary data.</text>
</comment>
<reference evidence="2 3" key="1">
    <citation type="submission" date="2019-04" db="EMBL/GenBank/DDBJ databases">
        <title>Bacillus caeni sp. nov., a bacterium isolated from mangrove sediment.</title>
        <authorList>
            <person name="Huang H."/>
            <person name="Mo K."/>
            <person name="Hu Y."/>
        </authorList>
    </citation>
    <scope>NUCLEOTIDE SEQUENCE [LARGE SCALE GENOMIC DNA]</scope>
    <source>
        <strain evidence="2 3">HB172195</strain>
    </source>
</reference>
<dbReference type="Proteomes" id="UP000308230">
    <property type="component" value="Unassembled WGS sequence"/>
</dbReference>
<dbReference type="EMBL" id="SWLG01000001">
    <property type="protein sequence ID" value="TLS38950.1"/>
    <property type="molecule type" value="Genomic_DNA"/>
</dbReference>
<evidence type="ECO:0000256" key="1">
    <source>
        <dbReference type="SAM" id="SignalP"/>
    </source>
</evidence>
<organism evidence="2 3">
    <name type="scientific">Exobacillus caeni</name>
    <dbReference type="NCBI Taxonomy" id="2574798"/>
    <lineage>
        <taxon>Bacteria</taxon>
        <taxon>Bacillati</taxon>
        <taxon>Bacillota</taxon>
        <taxon>Bacilli</taxon>
        <taxon>Bacillales</taxon>
        <taxon>Guptibacillaceae</taxon>
        <taxon>Exobacillus</taxon>
    </lineage>
</organism>